<dbReference type="Pfam" id="PF01235">
    <property type="entry name" value="Na_Ala_symp"/>
    <property type="match status" value="1"/>
</dbReference>
<feature type="transmembrane region" description="Helical" evidence="8">
    <location>
        <begin position="492"/>
        <end position="518"/>
    </location>
</feature>
<accession>K2P023</accession>
<keyword evidence="3 8" id="KW-0813">Transport</keyword>
<feature type="transmembrane region" description="Helical" evidence="8">
    <location>
        <begin position="326"/>
        <end position="346"/>
    </location>
</feature>
<keyword evidence="5 8" id="KW-0812">Transmembrane</keyword>
<keyword evidence="8" id="KW-0769">Symport</keyword>
<keyword evidence="7 8" id="KW-0472">Membrane</keyword>
<dbReference type="GO" id="GO:0005886">
    <property type="term" value="C:plasma membrane"/>
    <property type="evidence" value="ECO:0007669"/>
    <property type="project" value="UniProtKB-SubCell"/>
</dbReference>
<sequence length="707" mass="76702">MHLVLKHSYPKVETIANIMIKYLFTLLFTISFLSLQSQDLVVKETLGNKSKIINDGYISLEVQGGLPPYTYKWSNQNTPLDSDTAIGLTEGIPYTVTITDSQGKSVQHSYKIKSENIPEFLNGTAVPLVNQMYKVLFWDPFTAFGLYDPKVYADIKKVPIPGWTAGIDDHFVLKQWEVEEGKHVESGDLIAVVSSYQKGDLNVYANAAGTLKHLNDPNEVIYNADNKAHVIEIGAHNLAEIKLDQPVLVRHLNGDPKTSNIPLIVIWLIFGAFFFTIRLGFINFKGVRHSFDLAKGKYDDPNAPGKITHFQTMTTAVSATVGLGNIAGVAIAISVGGAGATFWMILAGLLGMASKFTECTLGIKYRTINSDGKIFGGPMYYLKHGLEKRNAKKLGKVLAVLFAVLCVGATLGGGNMFQANQSFEILASQFEFMQGKGLYFGLFLAFLVGAVIIGGIESIGKVTGRIVPVMAGIYALAAIIIIGVNIENLGAAVSAIIDGAFNASALKGGIIGVMIVGFQRAAFSSESGVGSAAIAHSAGKTNHPVSEGYAALIEPFIDTVVVCTLTALVLIFTGMHEVQGVGGVQLTSAAFSTIISWFPYVLTIVVLLFAFSTMISWSYYGMRAWTFLFGKSNTVELVYKVMFLFFVVVGSSVGLGAVLDFADMMIITMAFPNMIGMYILIGEVKKDLKEYNRKLKNGELYTRPDKK</sequence>
<feature type="transmembrane region" description="Helical" evidence="8">
    <location>
        <begin position="437"/>
        <end position="454"/>
    </location>
</feature>
<name>K2P023_9FLAO</name>
<dbReference type="Pfam" id="PF13573">
    <property type="entry name" value="SprB"/>
    <property type="match status" value="1"/>
</dbReference>
<evidence type="ECO:0000256" key="8">
    <source>
        <dbReference type="RuleBase" id="RU363064"/>
    </source>
</evidence>
<reference evidence="9 10" key="1">
    <citation type="journal article" date="2012" name="J. Bacteriol.">
        <title>Genome Sequence of Galbibacter marinum Type Strain ck-I2-15.</title>
        <authorList>
            <person name="Lai Q."/>
            <person name="Li C."/>
            <person name="Shao Z."/>
        </authorList>
    </citation>
    <scope>NUCLEOTIDE SEQUENCE [LARGE SCALE GENOMIC DNA]</scope>
    <source>
        <strain evidence="10">ck-I2-15</strain>
    </source>
</reference>
<dbReference type="eggNOG" id="COG1115">
    <property type="taxonomic scope" value="Bacteria"/>
</dbReference>
<dbReference type="Proteomes" id="UP000007364">
    <property type="component" value="Unassembled WGS sequence"/>
</dbReference>
<feature type="transmembrane region" description="Helical" evidence="8">
    <location>
        <begin position="15"/>
        <end position="35"/>
    </location>
</feature>
<feature type="transmembrane region" description="Helical" evidence="8">
    <location>
        <begin position="556"/>
        <end position="574"/>
    </location>
</feature>
<feature type="transmembrane region" description="Helical" evidence="8">
    <location>
        <begin position="397"/>
        <end position="417"/>
    </location>
</feature>
<organism evidence="9 10">
    <name type="scientific">Galbibacter marinus</name>
    <dbReference type="NCBI Taxonomy" id="555500"/>
    <lineage>
        <taxon>Bacteria</taxon>
        <taxon>Pseudomonadati</taxon>
        <taxon>Bacteroidota</taxon>
        <taxon>Flavobacteriia</taxon>
        <taxon>Flavobacteriales</taxon>
        <taxon>Flavobacteriaceae</taxon>
        <taxon>Galbibacter</taxon>
    </lineage>
</organism>
<dbReference type="Gene3D" id="1.20.1740.10">
    <property type="entry name" value="Amino acid/polyamine transporter I"/>
    <property type="match status" value="1"/>
</dbReference>
<dbReference type="PRINTS" id="PR00175">
    <property type="entry name" value="NAALASMPORT"/>
</dbReference>
<dbReference type="PANTHER" id="PTHR30330">
    <property type="entry name" value="AGSS FAMILY TRANSPORTER, SODIUM-ALANINE"/>
    <property type="match status" value="1"/>
</dbReference>
<dbReference type="NCBIfam" id="TIGR00835">
    <property type="entry name" value="agcS"/>
    <property type="match status" value="1"/>
</dbReference>
<evidence type="ECO:0000256" key="4">
    <source>
        <dbReference type="ARBA" id="ARBA00022475"/>
    </source>
</evidence>
<evidence type="ECO:0000256" key="3">
    <source>
        <dbReference type="ARBA" id="ARBA00022448"/>
    </source>
</evidence>
<protein>
    <submittedName>
        <fullName evidence="9">Sodium/alanine symporter</fullName>
    </submittedName>
</protein>
<keyword evidence="10" id="KW-1185">Reference proteome</keyword>
<evidence type="ECO:0000313" key="10">
    <source>
        <dbReference type="Proteomes" id="UP000007364"/>
    </source>
</evidence>
<dbReference type="InterPro" id="IPR025667">
    <property type="entry name" value="SprB_repeat"/>
</dbReference>
<feature type="transmembrane region" description="Helical" evidence="8">
    <location>
        <begin position="594"/>
        <end position="617"/>
    </location>
</feature>
<feature type="transmembrane region" description="Helical" evidence="8">
    <location>
        <begin position="665"/>
        <end position="684"/>
    </location>
</feature>
<evidence type="ECO:0000256" key="5">
    <source>
        <dbReference type="ARBA" id="ARBA00022692"/>
    </source>
</evidence>
<evidence type="ECO:0000256" key="7">
    <source>
        <dbReference type="ARBA" id="ARBA00023136"/>
    </source>
</evidence>
<keyword evidence="6 8" id="KW-1133">Transmembrane helix</keyword>
<keyword evidence="4 8" id="KW-1003">Cell membrane</keyword>
<proteinExistence type="inferred from homology"/>
<dbReference type="GO" id="GO:0005283">
    <property type="term" value="F:amino acid:sodium symporter activity"/>
    <property type="evidence" value="ECO:0007669"/>
    <property type="project" value="InterPro"/>
</dbReference>
<evidence type="ECO:0000313" key="9">
    <source>
        <dbReference type="EMBL" id="EKF54383.1"/>
    </source>
</evidence>
<dbReference type="PATRIC" id="fig|555500.3.peg.2595"/>
<dbReference type="InterPro" id="IPR001463">
    <property type="entry name" value="Na/Ala_symport"/>
</dbReference>
<evidence type="ECO:0000256" key="1">
    <source>
        <dbReference type="ARBA" id="ARBA00004651"/>
    </source>
</evidence>
<comment type="subcellular location">
    <subcellularLocation>
        <location evidence="1 8">Cell membrane</location>
        <topology evidence="1 8">Multi-pass membrane protein</topology>
    </subcellularLocation>
</comment>
<dbReference type="EMBL" id="AMSG01000022">
    <property type="protein sequence ID" value="EKF54383.1"/>
    <property type="molecule type" value="Genomic_DNA"/>
</dbReference>
<feature type="transmembrane region" description="Helical" evidence="8">
    <location>
        <begin position="466"/>
        <end position="486"/>
    </location>
</feature>
<gene>
    <name evidence="9" type="ORF">I215_12588</name>
</gene>
<feature type="transmembrane region" description="Helical" evidence="8">
    <location>
        <begin position="637"/>
        <end position="659"/>
    </location>
</feature>
<dbReference type="PANTHER" id="PTHR30330:SF3">
    <property type="entry name" value="TRANSCRIPTIONAL REGULATOR, LRP FAMILY"/>
    <property type="match status" value="1"/>
</dbReference>
<evidence type="ECO:0000256" key="6">
    <source>
        <dbReference type="ARBA" id="ARBA00022989"/>
    </source>
</evidence>
<comment type="caution">
    <text evidence="9">The sequence shown here is derived from an EMBL/GenBank/DDBJ whole genome shotgun (WGS) entry which is preliminary data.</text>
</comment>
<feature type="transmembrane region" description="Helical" evidence="8">
    <location>
        <begin position="260"/>
        <end position="281"/>
    </location>
</feature>
<dbReference type="AlphaFoldDB" id="K2P023"/>
<comment type="similarity">
    <text evidence="2 8">Belongs to the alanine or glycine:cation symporter (AGCS) (TC 2.A.25) family.</text>
</comment>
<evidence type="ECO:0000256" key="2">
    <source>
        <dbReference type="ARBA" id="ARBA00009261"/>
    </source>
</evidence>